<dbReference type="InterPro" id="IPR013229">
    <property type="entry name" value="PEGA"/>
</dbReference>
<dbReference type="RefSeq" id="WP_040201670.1">
    <property type="nucleotide sequence ID" value="NZ_CP010311.1"/>
</dbReference>
<dbReference type="Proteomes" id="UP000035036">
    <property type="component" value="Chromosome"/>
</dbReference>
<evidence type="ECO:0000256" key="1">
    <source>
        <dbReference type="SAM" id="SignalP"/>
    </source>
</evidence>
<reference evidence="3 4" key="1">
    <citation type="journal article" date="2015" name="Genome Announc.">
        <title>Genomes of Geoalkalibacter ferrihydriticus Z-0531T and Geoalkalibacter subterraneus Red1T, Two Haloalkaliphilic Metal-Reducing Deltaproteobacteria.</title>
        <authorList>
            <person name="Badalamenti J.P."/>
            <person name="Krajmalnik-Brown R."/>
            <person name="Torres C.I."/>
            <person name="Bond D.R."/>
        </authorList>
    </citation>
    <scope>NUCLEOTIDE SEQUENCE [LARGE SCALE GENOMIC DNA]</scope>
    <source>
        <strain evidence="3 4">Red1</strain>
    </source>
</reference>
<dbReference type="Pfam" id="PF08308">
    <property type="entry name" value="PEGA"/>
    <property type="match status" value="1"/>
</dbReference>
<gene>
    <name evidence="3" type="ORF">GSUB_15680</name>
</gene>
<feature type="signal peptide" evidence="1">
    <location>
        <begin position="1"/>
        <end position="19"/>
    </location>
</feature>
<accession>A0A0B5FJY9</accession>
<organism evidence="3 4">
    <name type="scientific">Geoalkalibacter subterraneus</name>
    <dbReference type="NCBI Taxonomy" id="483547"/>
    <lineage>
        <taxon>Bacteria</taxon>
        <taxon>Pseudomonadati</taxon>
        <taxon>Thermodesulfobacteriota</taxon>
        <taxon>Desulfuromonadia</taxon>
        <taxon>Desulfuromonadales</taxon>
        <taxon>Geoalkalibacteraceae</taxon>
        <taxon>Geoalkalibacter</taxon>
    </lineage>
</organism>
<evidence type="ECO:0000313" key="3">
    <source>
        <dbReference type="EMBL" id="AJF07703.1"/>
    </source>
</evidence>
<sequence>MLKKFLALALLLFFTSACANQQALFVSQPEGAAVFVDGKSIGNTPCRYEYNLSAGQKLMVTVEKPGYEPISYAVRADEVDSGERNKWLAAGVIWSPLWLGTLFTKKLKDSYEIVLQEDLPRVTAGAGGSKNRF</sequence>
<protein>
    <recommendedName>
        <fullName evidence="2">PEGA domain-containing protein</fullName>
    </recommendedName>
</protein>
<dbReference type="AlphaFoldDB" id="A0A0B5FJY9"/>
<feature type="domain" description="PEGA" evidence="2">
    <location>
        <begin position="27"/>
        <end position="76"/>
    </location>
</feature>
<dbReference type="PROSITE" id="PS51257">
    <property type="entry name" value="PROKAR_LIPOPROTEIN"/>
    <property type="match status" value="1"/>
</dbReference>
<dbReference type="EMBL" id="CP010311">
    <property type="protein sequence ID" value="AJF07703.1"/>
    <property type="molecule type" value="Genomic_DNA"/>
</dbReference>
<dbReference type="OrthoDB" id="5405530at2"/>
<keyword evidence="4" id="KW-1185">Reference proteome</keyword>
<proteinExistence type="predicted"/>
<dbReference type="KEGG" id="gsb:GSUB_15680"/>
<evidence type="ECO:0000313" key="4">
    <source>
        <dbReference type="Proteomes" id="UP000035036"/>
    </source>
</evidence>
<feature type="chain" id="PRO_5002116953" description="PEGA domain-containing protein" evidence="1">
    <location>
        <begin position="20"/>
        <end position="133"/>
    </location>
</feature>
<evidence type="ECO:0000259" key="2">
    <source>
        <dbReference type="Pfam" id="PF08308"/>
    </source>
</evidence>
<keyword evidence="1" id="KW-0732">Signal</keyword>
<dbReference type="HOGENOM" id="CLU_1903710_0_0_7"/>
<name>A0A0B5FJY9_9BACT</name>